<dbReference type="EMBL" id="CM035430">
    <property type="protein sequence ID" value="KAH7297796.1"/>
    <property type="molecule type" value="Genomic_DNA"/>
</dbReference>
<proteinExistence type="predicted"/>
<dbReference type="AlphaFoldDB" id="A0A8T2RMX8"/>
<dbReference type="InterPro" id="IPR002939">
    <property type="entry name" value="DnaJ_C"/>
</dbReference>
<dbReference type="PANTHER" id="PTHR24078">
    <property type="entry name" value="DNAJ HOMOLOG SUBFAMILY C MEMBER"/>
    <property type="match status" value="1"/>
</dbReference>
<protein>
    <recommendedName>
        <fullName evidence="3">J domain-containing protein</fullName>
    </recommendedName>
</protein>
<accession>A0A8T2RMX8</accession>
<dbReference type="InterPro" id="IPR001623">
    <property type="entry name" value="DnaJ_domain"/>
</dbReference>
<gene>
    <name evidence="4" type="ORF">KP509_25G013300</name>
</gene>
<keyword evidence="5" id="KW-1185">Reference proteome</keyword>
<dbReference type="OMA" id="NHSARDD"/>
<organism evidence="4 5">
    <name type="scientific">Ceratopteris richardii</name>
    <name type="common">Triangle waterfern</name>
    <dbReference type="NCBI Taxonomy" id="49495"/>
    <lineage>
        <taxon>Eukaryota</taxon>
        <taxon>Viridiplantae</taxon>
        <taxon>Streptophyta</taxon>
        <taxon>Embryophyta</taxon>
        <taxon>Tracheophyta</taxon>
        <taxon>Polypodiopsida</taxon>
        <taxon>Polypodiidae</taxon>
        <taxon>Polypodiales</taxon>
        <taxon>Pteridineae</taxon>
        <taxon>Pteridaceae</taxon>
        <taxon>Parkerioideae</taxon>
        <taxon>Ceratopteris</taxon>
    </lineage>
</organism>
<dbReference type="Pfam" id="PF00226">
    <property type="entry name" value="DnaJ"/>
    <property type="match status" value="1"/>
</dbReference>
<dbReference type="InterPro" id="IPR008971">
    <property type="entry name" value="HSP40/DnaJ_pept-bd"/>
</dbReference>
<dbReference type="GO" id="GO:0005829">
    <property type="term" value="C:cytosol"/>
    <property type="evidence" value="ECO:0007669"/>
    <property type="project" value="TreeGrafter"/>
</dbReference>
<feature type="compositionally biased region" description="Polar residues" evidence="2">
    <location>
        <begin position="115"/>
        <end position="147"/>
    </location>
</feature>
<dbReference type="FunFam" id="2.60.260.20:FF:000006">
    <property type="entry name" value="DnaJ subfamily B member 13"/>
    <property type="match status" value="1"/>
</dbReference>
<evidence type="ECO:0000313" key="4">
    <source>
        <dbReference type="EMBL" id="KAH7297796.1"/>
    </source>
</evidence>
<dbReference type="FunFam" id="2.60.260.20:FF:000002">
    <property type="entry name" value="Dnaj homolog subfamily b member"/>
    <property type="match status" value="1"/>
</dbReference>
<dbReference type="GO" id="GO:0051082">
    <property type="term" value="F:unfolded protein binding"/>
    <property type="evidence" value="ECO:0007669"/>
    <property type="project" value="InterPro"/>
</dbReference>
<evidence type="ECO:0000256" key="2">
    <source>
        <dbReference type="SAM" id="MobiDB-lite"/>
    </source>
</evidence>
<sequence>MGVDYYEILKVKRDATDDDLRKAYKRLAMRWHPDKNPDIKTVAEAKFKQISEAFEVLSDGQKRAIYDQFGEEGLKEVSSDSGFSGGEQRFNQRNAEDIFSEVFNRMHLNPRMKSASFNSRPRNGRSSTHSVFSGSNSLNGSPRNEGSSLGLRRAPPIENKLPCTLEEFYNGAIRKMKISRNVVGPGGKIITVDEVLTINIKPGWKKGTRVTFPEKGNEQVGLIAADLIFIIDEKPHEVFKRDGNDLVTTQKVTLTEALTGCILSIPMLNSKALTIPCTEIIFPEYEKIIPNEGMPIAKEPGKSGNLRIKFEVMFPIELSTEQRATIKKVLNGGGSP</sequence>
<dbReference type="InterPro" id="IPR036869">
    <property type="entry name" value="J_dom_sf"/>
</dbReference>
<dbReference type="SUPFAM" id="SSF49493">
    <property type="entry name" value="HSP40/DnaJ peptide-binding domain"/>
    <property type="match status" value="2"/>
</dbReference>
<dbReference type="Pfam" id="PF01556">
    <property type="entry name" value="DnaJ_C"/>
    <property type="match status" value="1"/>
</dbReference>
<dbReference type="Gene3D" id="2.60.260.20">
    <property type="entry name" value="Urease metallochaperone UreE, N-terminal domain"/>
    <property type="match status" value="2"/>
</dbReference>
<evidence type="ECO:0000256" key="1">
    <source>
        <dbReference type="ARBA" id="ARBA00023186"/>
    </source>
</evidence>
<dbReference type="CDD" id="cd10747">
    <property type="entry name" value="DnaJ_C"/>
    <property type="match status" value="1"/>
</dbReference>
<dbReference type="InterPro" id="IPR051339">
    <property type="entry name" value="DnaJ_subfamily_B"/>
</dbReference>
<dbReference type="Gene3D" id="1.10.287.110">
    <property type="entry name" value="DnaJ domain"/>
    <property type="match status" value="1"/>
</dbReference>
<dbReference type="SUPFAM" id="SSF46565">
    <property type="entry name" value="Chaperone J-domain"/>
    <property type="match status" value="1"/>
</dbReference>
<dbReference type="EMBL" id="CM035430">
    <property type="protein sequence ID" value="KAH7297797.1"/>
    <property type="molecule type" value="Genomic_DNA"/>
</dbReference>
<dbReference type="PROSITE" id="PS00636">
    <property type="entry name" value="DNAJ_1"/>
    <property type="match status" value="1"/>
</dbReference>
<dbReference type="EMBL" id="CM035430">
    <property type="protein sequence ID" value="KAH7297795.1"/>
    <property type="molecule type" value="Genomic_DNA"/>
</dbReference>
<dbReference type="PROSITE" id="PS50076">
    <property type="entry name" value="DNAJ_2"/>
    <property type="match status" value="1"/>
</dbReference>
<dbReference type="PANTHER" id="PTHR24078:SF522">
    <property type="entry name" value="DNAJ CHAPERONE C-TERMINAL DOMAIN-CONTAINING PROTEIN"/>
    <property type="match status" value="1"/>
</dbReference>
<dbReference type="GO" id="GO:0051087">
    <property type="term" value="F:protein-folding chaperone binding"/>
    <property type="evidence" value="ECO:0007669"/>
    <property type="project" value="TreeGrafter"/>
</dbReference>
<feature type="region of interest" description="Disordered" evidence="2">
    <location>
        <begin position="113"/>
        <end position="153"/>
    </location>
</feature>
<evidence type="ECO:0000313" key="5">
    <source>
        <dbReference type="Proteomes" id="UP000825935"/>
    </source>
</evidence>
<reference evidence="4" key="1">
    <citation type="submission" date="2021-08" db="EMBL/GenBank/DDBJ databases">
        <title>WGS assembly of Ceratopteris richardii.</title>
        <authorList>
            <person name="Marchant D.B."/>
            <person name="Chen G."/>
            <person name="Jenkins J."/>
            <person name="Shu S."/>
            <person name="Leebens-Mack J."/>
            <person name="Grimwood J."/>
            <person name="Schmutz J."/>
            <person name="Soltis P."/>
            <person name="Soltis D."/>
            <person name="Chen Z.-H."/>
        </authorList>
    </citation>
    <scope>NUCLEOTIDE SEQUENCE</scope>
    <source>
        <strain evidence="4">Whitten #5841</strain>
        <tissue evidence="4">Leaf</tissue>
    </source>
</reference>
<comment type="caution">
    <text evidence="4">The sequence shown here is derived from an EMBL/GenBank/DDBJ whole genome shotgun (WGS) entry which is preliminary data.</text>
</comment>
<dbReference type="GO" id="GO:0006457">
    <property type="term" value="P:protein folding"/>
    <property type="evidence" value="ECO:0007669"/>
    <property type="project" value="InterPro"/>
</dbReference>
<dbReference type="SMART" id="SM00271">
    <property type="entry name" value="DnaJ"/>
    <property type="match status" value="1"/>
</dbReference>
<evidence type="ECO:0000259" key="3">
    <source>
        <dbReference type="PROSITE" id="PS50076"/>
    </source>
</evidence>
<feature type="domain" description="J" evidence="3">
    <location>
        <begin position="4"/>
        <end position="70"/>
    </location>
</feature>
<name>A0A8T2RMX8_CERRI</name>
<dbReference type="CDD" id="cd06257">
    <property type="entry name" value="DnaJ"/>
    <property type="match status" value="1"/>
</dbReference>
<dbReference type="Proteomes" id="UP000825935">
    <property type="component" value="Chromosome 25"/>
</dbReference>
<dbReference type="PRINTS" id="PR00625">
    <property type="entry name" value="JDOMAIN"/>
</dbReference>
<dbReference type="OrthoDB" id="550424at2759"/>
<keyword evidence="1" id="KW-0143">Chaperone</keyword>
<dbReference type="InterPro" id="IPR018253">
    <property type="entry name" value="DnaJ_domain_CS"/>
</dbReference>